<name>A0A328CCF4_9DELT</name>
<keyword evidence="3" id="KW-1185">Reference proteome</keyword>
<evidence type="ECO:0000313" key="2">
    <source>
        <dbReference type="EMBL" id="RAL25396.1"/>
    </source>
</evidence>
<sequence>MWAGALAAGVGVSAGGALACEPLDEAIVAVVPAAGALVAPDAMVLIFASGSALDPEIDLIGPDGLAVAVEIERRYQAAQYGFVREVRPQAPLAPGAYTLRVDYDEASGKEDVESGFEVDEAHVWDLEASAPDLEWYRERYVEPTGNSCEWGAAYQRLRFEAEPGAVAYRVSLERGRDVVQQVYRAEEADAWHGFVMENVGCVRVAALRGDGTYDGFSELCKPEKCVAYDPAPTQFDVTNWDEVEGCEEEGPDQGDADRDDAGVSGDGGLPGDAGWEVEESGGEASDQVRGGCGGCSAGGPGSTPGSVALVLSMLAVLRAPGGRRRGLKASVHRR</sequence>
<evidence type="ECO:0000256" key="1">
    <source>
        <dbReference type="SAM" id="MobiDB-lite"/>
    </source>
</evidence>
<comment type="caution">
    <text evidence="2">The sequence shown here is derived from an EMBL/GenBank/DDBJ whole genome shotgun (WGS) entry which is preliminary data.</text>
</comment>
<organism evidence="2 3">
    <name type="scientific">Lujinxingia litoralis</name>
    <dbReference type="NCBI Taxonomy" id="2211119"/>
    <lineage>
        <taxon>Bacteria</taxon>
        <taxon>Deltaproteobacteria</taxon>
        <taxon>Bradymonadales</taxon>
        <taxon>Lujinxingiaceae</taxon>
        <taxon>Lujinxingia</taxon>
    </lineage>
</organism>
<accession>A0A328CCF4</accession>
<proteinExistence type="predicted"/>
<dbReference type="AlphaFoldDB" id="A0A328CCF4"/>
<feature type="region of interest" description="Disordered" evidence="1">
    <location>
        <begin position="245"/>
        <end position="297"/>
    </location>
</feature>
<evidence type="ECO:0000313" key="3">
    <source>
        <dbReference type="Proteomes" id="UP000249169"/>
    </source>
</evidence>
<reference evidence="2 3" key="1">
    <citation type="submission" date="2018-05" db="EMBL/GenBank/DDBJ databases">
        <title>Lujinxingia marina gen. nov. sp. nov., a new facultative anaerobic member of the class Deltaproteobacteria, and proposal of Lujinxingaceae fam. nov.</title>
        <authorList>
            <person name="Li C.-M."/>
        </authorList>
    </citation>
    <scope>NUCLEOTIDE SEQUENCE [LARGE SCALE GENOMIC DNA]</scope>
    <source>
        <strain evidence="2 3">B210</strain>
    </source>
</reference>
<gene>
    <name evidence="2" type="ORF">DL240_04075</name>
</gene>
<protein>
    <submittedName>
        <fullName evidence="2">Uncharacterized protein</fullName>
    </submittedName>
</protein>
<dbReference type="Proteomes" id="UP000249169">
    <property type="component" value="Unassembled WGS sequence"/>
</dbReference>
<dbReference type="EMBL" id="QHKO01000001">
    <property type="protein sequence ID" value="RAL25396.1"/>
    <property type="molecule type" value="Genomic_DNA"/>
</dbReference>
<feature type="compositionally biased region" description="Acidic residues" evidence="1">
    <location>
        <begin position="245"/>
        <end position="254"/>
    </location>
</feature>